<reference evidence="1" key="1">
    <citation type="submission" date="2019-10" db="EMBL/GenBank/DDBJ databases">
        <authorList>
            <person name="Nor Muhammad N."/>
        </authorList>
    </citation>
    <scope>NUCLEOTIDE SEQUENCE</scope>
</reference>
<proteinExistence type="predicted"/>
<dbReference type="EMBL" id="LR726214">
    <property type="protein sequence ID" value="VWO97245.1"/>
    <property type="molecule type" value="Genomic_DNA"/>
</dbReference>
<dbReference type="AlphaFoldDB" id="A0A5K1K015"/>
<sequence length="464" mass="53579">MDQRDVSTLLVEAFDHASFLYVNSKFNSGRFSGLKYHKPEIDHIKRKWAALEYNDEKARFREERKAFITECHQFSRQASEWQTTCKIQRSREGHKLKNERFEAVKEKLREEGFGEVLNRMRITDIFRLKKLGPVNRPSKLTDKGWKSIRPSIIQFIVPLLEKYRQELKDQATQARIRYLRKALDIRQSNGACRTAESDREPGFFELAMMPAFQTLLRDESTDARDEVIAAKFDVNSLIETWTNYYRGVFAELALLGLGESPTTLDLANLLDLAIVHFTCTRCKRRQLRWPHVLSHRCFRDKSTSLAHYVGSYYHFFLGATRSNHDAPYRGEELASFDDHLEVARDIIMLAGLAPDRATYADMEASGARFFCRGCPISTKKMAYDWQAAIRHATIMHSTGGVDRGPVWELLPLGQAAVVRDFEWVLQSRNIRLSELEKNPLNVFGCALCPWHGDILSVKAHLHFA</sequence>
<dbReference type="GO" id="GO:0016491">
    <property type="term" value="F:oxidoreductase activity"/>
    <property type="evidence" value="ECO:0007669"/>
    <property type="project" value="UniProtKB-KW"/>
</dbReference>
<protein>
    <submittedName>
        <fullName evidence="1">Ketoreductase CTB6 )</fullName>
        <ecNumber evidence="1">1.-.-.-</ecNumber>
    </submittedName>
</protein>
<name>A0A5K1K015_9APHY</name>
<dbReference type="EC" id="1.-.-.-" evidence="1"/>
<organism evidence="1">
    <name type="scientific">Ganoderma boninense</name>
    <dbReference type="NCBI Taxonomy" id="34458"/>
    <lineage>
        <taxon>Eukaryota</taxon>
        <taxon>Fungi</taxon>
        <taxon>Dikarya</taxon>
        <taxon>Basidiomycota</taxon>
        <taxon>Agaricomycotina</taxon>
        <taxon>Agaricomycetes</taxon>
        <taxon>Polyporales</taxon>
        <taxon>Polyporaceae</taxon>
        <taxon>Ganoderma</taxon>
    </lineage>
</organism>
<keyword evidence="1" id="KW-0560">Oxidoreductase</keyword>
<accession>A0A5K1K015</accession>
<gene>
    <name evidence="1" type="primary">A0ST44</name>
</gene>
<evidence type="ECO:0000313" key="1">
    <source>
        <dbReference type="EMBL" id="VWO97245.1"/>
    </source>
</evidence>